<dbReference type="Gene3D" id="3.40.960.10">
    <property type="entry name" value="VSR Endonuclease"/>
    <property type="match status" value="1"/>
</dbReference>
<sequence>MVYSVGQHPFHNEIAKKIAIDRGGLCLSTQCTATKELLQWRCSRSHEWSATYNNVIYNKNWCMKCSHRNPCTLENARKIAHYRNGECLSGKFINNELLLLWRCAVGHEWNACLINEVGLENARKIAHGLSEKLICYYYGVWCCTVGHEWNACLSNVKHKNTWCPHCVGGRPRFSLKDVKQIACNRNGECLSPTYFNNYSDLLWKCAKGHTWYALLREVKNQNNWCPFFRLHKRENLCREIVSKYLGSPSKIRRPEFLKTPEHPMKLELDIYYPNYGFAIEVQGQQHEKYTKFFHRGDPNNFIKQERDQLKNELCEEYWIVLRYVWYHQDQYKVIPEHLRELGLIEQT</sequence>
<dbReference type="OrthoDB" id="2419021at2759"/>
<organism evidence="1 2">
    <name type="scientific">Diversispora epigaea</name>
    <dbReference type="NCBI Taxonomy" id="1348612"/>
    <lineage>
        <taxon>Eukaryota</taxon>
        <taxon>Fungi</taxon>
        <taxon>Fungi incertae sedis</taxon>
        <taxon>Mucoromycota</taxon>
        <taxon>Glomeromycotina</taxon>
        <taxon>Glomeromycetes</taxon>
        <taxon>Diversisporales</taxon>
        <taxon>Diversisporaceae</taxon>
        <taxon>Diversispora</taxon>
    </lineage>
</organism>
<evidence type="ECO:0000313" key="2">
    <source>
        <dbReference type="Proteomes" id="UP000266861"/>
    </source>
</evidence>
<accession>A0A397GEY5</accession>
<dbReference type="AlphaFoldDB" id="A0A397GEY5"/>
<proteinExistence type="predicted"/>
<evidence type="ECO:0008006" key="3">
    <source>
        <dbReference type="Google" id="ProtNLM"/>
    </source>
</evidence>
<comment type="caution">
    <text evidence="1">The sequence shown here is derived from an EMBL/GenBank/DDBJ whole genome shotgun (WGS) entry which is preliminary data.</text>
</comment>
<protein>
    <recommendedName>
        <fullName evidence="3">Zinc-ribbon domain-containing protein</fullName>
    </recommendedName>
</protein>
<keyword evidence="2" id="KW-1185">Reference proteome</keyword>
<gene>
    <name evidence="1" type="ORF">Glove_543g56</name>
</gene>
<evidence type="ECO:0000313" key="1">
    <source>
        <dbReference type="EMBL" id="RHZ48689.1"/>
    </source>
</evidence>
<name>A0A397GEY5_9GLOM</name>
<dbReference type="Proteomes" id="UP000266861">
    <property type="component" value="Unassembled WGS sequence"/>
</dbReference>
<dbReference type="EMBL" id="PQFF01000462">
    <property type="protein sequence ID" value="RHZ48689.1"/>
    <property type="molecule type" value="Genomic_DNA"/>
</dbReference>
<reference evidence="1 2" key="1">
    <citation type="submission" date="2018-08" db="EMBL/GenBank/DDBJ databases">
        <title>Genome and evolution of the arbuscular mycorrhizal fungus Diversispora epigaea (formerly Glomus versiforme) and its bacterial endosymbionts.</title>
        <authorList>
            <person name="Sun X."/>
            <person name="Fei Z."/>
            <person name="Harrison M."/>
        </authorList>
    </citation>
    <scope>NUCLEOTIDE SEQUENCE [LARGE SCALE GENOMIC DNA]</scope>
    <source>
        <strain evidence="1 2">IT104</strain>
    </source>
</reference>